<gene>
    <name evidence="3" type="primary">LOC116307859</name>
</gene>
<dbReference type="RefSeq" id="XP_031574038.1">
    <property type="nucleotide sequence ID" value="XM_031718178.1"/>
</dbReference>
<dbReference type="KEGG" id="aten:116307859"/>
<keyword evidence="1" id="KW-0812">Transmembrane</keyword>
<sequence>MLKFLSRCAITGSALSAIKKKIIQHTTRLYQTRTTVVKDATIFYHDRRKFFRLVGIASSSQFVFWIYLAHFQYTTRPQLLAGLAEKEKTKEIDSFKSESKAWKIVAYIEKSPVFLSVFAVSVGMFLSATGWIYCLRNINRIVLLSGGRTVRFVTHTPLGGTRSFSTLVDHVSSLGSRMGKNNFVTEQQLGGGANCRHCQKSQVEKHQPSPGFWRSVIRPTGGLA</sequence>
<dbReference type="Pfam" id="PF06979">
    <property type="entry name" value="TMEM70"/>
    <property type="match status" value="1"/>
</dbReference>
<feature type="transmembrane region" description="Helical" evidence="1">
    <location>
        <begin position="113"/>
        <end position="135"/>
    </location>
</feature>
<dbReference type="InterPro" id="IPR026100">
    <property type="entry name" value="Tmem223"/>
</dbReference>
<dbReference type="FunCoup" id="A0A6P8J8A8">
    <property type="interactions" value="808"/>
</dbReference>
<dbReference type="InParanoid" id="A0A6P8J8A8"/>
<dbReference type="AlphaFoldDB" id="A0A6P8J8A8"/>
<name>A0A6P8J8A8_ACTTE</name>
<evidence type="ECO:0000313" key="3">
    <source>
        <dbReference type="RefSeq" id="XP_031574038.1"/>
    </source>
</evidence>
<evidence type="ECO:0000256" key="1">
    <source>
        <dbReference type="SAM" id="Phobius"/>
    </source>
</evidence>
<dbReference type="Proteomes" id="UP000515163">
    <property type="component" value="Unplaced"/>
</dbReference>
<dbReference type="GO" id="GO:0005739">
    <property type="term" value="C:mitochondrion"/>
    <property type="evidence" value="ECO:0007669"/>
    <property type="project" value="TreeGrafter"/>
</dbReference>
<feature type="transmembrane region" description="Helical" evidence="1">
    <location>
        <begin position="50"/>
        <end position="68"/>
    </location>
</feature>
<keyword evidence="2" id="KW-1185">Reference proteome</keyword>
<dbReference type="GeneID" id="116307859"/>
<feature type="non-terminal residue" evidence="3">
    <location>
        <position position="224"/>
    </location>
</feature>
<evidence type="ECO:0000313" key="2">
    <source>
        <dbReference type="Proteomes" id="UP000515163"/>
    </source>
</evidence>
<proteinExistence type="predicted"/>
<keyword evidence="1" id="KW-0472">Membrane</keyword>
<accession>A0A6P8J8A8</accession>
<dbReference type="OrthoDB" id="5950063at2759"/>
<dbReference type="PANTHER" id="PTHR14549">
    <property type="entry name" value="TRANSMEMBRANE PROTEIN 223"/>
    <property type="match status" value="1"/>
</dbReference>
<organism evidence="2 3">
    <name type="scientific">Actinia tenebrosa</name>
    <name type="common">Australian red waratah sea anemone</name>
    <dbReference type="NCBI Taxonomy" id="6105"/>
    <lineage>
        <taxon>Eukaryota</taxon>
        <taxon>Metazoa</taxon>
        <taxon>Cnidaria</taxon>
        <taxon>Anthozoa</taxon>
        <taxon>Hexacorallia</taxon>
        <taxon>Actiniaria</taxon>
        <taxon>Actiniidae</taxon>
        <taxon>Actinia</taxon>
    </lineage>
</organism>
<dbReference type="PANTHER" id="PTHR14549:SF2">
    <property type="entry name" value="TRANSMEMBRANE PROTEIN 223"/>
    <property type="match status" value="1"/>
</dbReference>
<reference evidence="3" key="1">
    <citation type="submission" date="2025-08" db="UniProtKB">
        <authorList>
            <consortium name="RefSeq"/>
        </authorList>
    </citation>
    <scope>IDENTIFICATION</scope>
    <source>
        <tissue evidence="3">Tentacle</tissue>
    </source>
</reference>
<keyword evidence="1" id="KW-1133">Transmembrane helix</keyword>
<protein>
    <submittedName>
        <fullName evidence="3">Transmembrane protein 223-like</fullName>
    </submittedName>
</protein>
<dbReference type="InterPro" id="IPR045325">
    <property type="entry name" value="TMEM70/TMEM186/TMEM223"/>
</dbReference>